<evidence type="ECO:0000256" key="1">
    <source>
        <dbReference type="SAM" id="MobiDB-lite"/>
    </source>
</evidence>
<feature type="domain" description="Bacteriophage T5 Orf172 DNA-binding" evidence="2">
    <location>
        <begin position="340"/>
        <end position="429"/>
    </location>
</feature>
<evidence type="ECO:0000313" key="4">
    <source>
        <dbReference type="Proteomes" id="UP001152024"/>
    </source>
</evidence>
<reference evidence="3" key="1">
    <citation type="submission" date="2022-09" db="EMBL/GenBank/DDBJ databases">
        <title>Fusarium specimens isolated from Avocado Roots.</title>
        <authorList>
            <person name="Stajich J."/>
            <person name="Roper C."/>
            <person name="Heimlech-Rivalta G."/>
        </authorList>
    </citation>
    <scope>NUCLEOTIDE SEQUENCE</scope>
    <source>
        <strain evidence="3">CF00095</strain>
    </source>
</reference>
<name>A0ABQ8R3E8_FUSEQ</name>
<dbReference type="SMART" id="SM00974">
    <property type="entry name" value="T5orf172"/>
    <property type="match status" value="1"/>
</dbReference>
<keyword evidence="4" id="KW-1185">Reference proteome</keyword>
<proteinExistence type="predicted"/>
<dbReference type="Pfam" id="PF10544">
    <property type="entry name" value="T5orf172"/>
    <property type="match status" value="1"/>
</dbReference>
<gene>
    <name evidence="3" type="ORF">NW768_009303</name>
</gene>
<protein>
    <recommendedName>
        <fullName evidence="2">Bacteriophage T5 Orf172 DNA-binding domain-containing protein</fullName>
    </recommendedName>
</protein>
<feature type="region of interest" description="Disordered" evidence="1">
    <location>
        <begin position="119"/>
        <end position="174"/>
    </location>
</feature>
<evidence type="ECO:0000259" key="2">
    <source>
        <dbReference type="SMART" id="SM00974"/>
    </source>
</evidence>
<accession>A0ABQ8R3E8</accession>
<sequence length="634" mass="69881">MAISQVFEHPLFTGLKELIVFFPKPQDKHDFELCRGQNKTSLARCGNPRADIVRDEAICLWSEIELKKECPDIPFFYPTVERLLQITYCHVHKPQVLKSFEEWKDRHCASTILVDTPAKTSQALSQESNRALKDDADEASEPETPETETFDPSVCSDTSPFPTPLTEPDSIRTPVKLPASVLERSIPDTQPDIVDHAPVSTTGKDKLAVNAITKDISTLSLGSTLPISNRSSAGGKSAIAESISDDDDASFKEMPEELSSITDEKSVNDQATTGVSAWRGKPTKFEDDPLGHQIAIKGIGIAQLGRKGTLYHASPIIKALNTPPTQKQRQHGIAYILRSTKNKDVFKVGWSEKSAIERQHQPNNCYGKDTEIIYESSKPFAGAKKAGLLAQKFLGSCNLQIIECETCGKGHRGWFKVEETVIRGTLQAMEDFLQMPAYEFKAGQEDGEMTLSQEAEKRVKSMCNISIEGLRGSTTGQKEPVSDQEEVLEESIGVNSQTAAQTTVPQVIADAPIQSIEVESLQKSEASAGQKAGRLWGNIEKGFGKAKNTVKDTVQNMRSRESTPDPHGFQQVPKDDRANENFTANVLWALKGGKPEALKENGSLWDSLVQAVVDKKERLKEDIAKGRREAKEMS</sequence>
<comment type="caution">
    <text evidence="3">The sequence shown here is derived from an EMBL/GenBank/DDBJ whole genome shotgun (WGS) entry which is preliminary data.</text>
</comment>
<evidence type="ECO:0000313" key="3">
    <source>
        <dbReference type="EMBL" id="KAJ4124962.1"/>
    </source>
</evidence>
<feature type="region of interest" description="Disordered" evidence="1">
    <location>
        <begin position="258"/>
        <end position="284"/>
    </location>
</feature>
<feature type="compositionally biased region" description="Polar residues" evidence="1">
    <location>
        <begin position="119"/>
        <end position="129"/>
    </location>
</feature>
<organism evidence="3 4">
    <name type="scientific">Fusarium equiseti</name>
    <name type="common">Fusarium scirpi</name>
    <dbReference type="NCBI Taxonomy" id="61235"/>
    <lineage>
        <taxon>Eukaryota</taxon>
        <taxon>Fungi</taxon>
        <taxon>Dikarya</taxon>
        <taxon>Ascomycota</taxon>
        <taxon>Pezizomycotina</taxon>
        <taxon>Sordariomycetes</taxon>
        <taxon>Hypocreomycetidae</taxon>
        <taxon>Hypocreales</taxon>
        <taxon>Nectriaceae</taxon>
        <taxon>Fusarium</taxon>
        <taxon>Fusarium incarnatum-equiseti species complex</taxon>
    </lineage>
</organism>
<feature type="region of interest" description="Disordered" evidence="1">
    <location>
        <begin position="557"/>
        <end position="578"/>
    </location>
</feature>
<dbReference type="EMBL" id="JAOQBH010000015">
    <property type="protein sequence ID" value="KAJ4124962.1"/>
    <property type="molecule type" value="Genomic_DNA"/>
</dbReference>
<dbReference type="InterPro" id="IPR018306">
    <property type="entry name" value="Phage_T5_Orf172_DNA-bd"/>
</dbReference>
<dbReference type="Proteomes" id="UP001152024">
    <property type="component" value="Unassembled WGS sequence"/>
</dbReference>
<feature type="compositionally biased region" description="Acidic residues" evidence="1">
    <location>
        <begin position="135"/>
        <end position="149"/>
    </location>
</feature>